<feature type="signal peptide" evidence="3">
    <location>
        <begin position="1"/>
        <end position="22"/>
    </location>
</feature>
<feature type="compositionally biased region" description="Acidic residues" evidence="1">
    <location>
        <begin position="374"/>
        <end position="389"/>
    </location>
</feature>
<keyword evidence="3" id="KW-0732">Signal</keyword>
<keyword evidence="2" id="KW-1133">Transmembrane helix</keyword>
<feature type="compositionally biased region" description="Polar residues" evidence="1">
    <location>
        <begin position="122"/>
        <end position="136"/>
    </location>
</feature>
<feature type="region of interest" description="Disordered" evidence="1">
    <location>
        <begin position="402"/>
        <end position="558"/>
    </location>
</feature>
<dbReference type="Proteomes" id="UP000286678">
    <property type="component" value="Unassembled WGS sequence"/>
</dbReference>
<dbReference type="EMBL" id="PIPT01000005">
    <property type="protein sequence ID" value="RUO47709.1"/>
    <property type="molecule type" value="Genomic_DNA"/>
</dbReference>
<keyword evidence="2" id="KW-0812">Transmembrane</keyword>
<keyword evidence="2" id="KW-0472">Membrane</keyword>
<feature type="region of interest" description="Disordered" evidence="1">
    <location>
        <begin position="110"/>
        <end position="136"/>
    </location>
</feature>
<sequence length="624" mass="67093">MVRMIIAAALALVVAFSAAALAQQGPRASRWQAEQFGPIVPTDTMWSIAGYYSRQQGVSLYEMMDSIVAANPQAFRDNRPDFMFTGFFLEIPELGEGATVAERPAAVVADADDSAEAESVSQPAVAQSAETDTPVDTSVEREIAISVSELQALRTQLSDSIDLIENLQGENSELQERLAAVTRELNLLRARADEEQQASTEMELLAEELSSEELTSDTITAEPEASTPATEDAQAEPETAAPTEPEADVAAEPAAQAEATTETQVNAESDVASQTVAAPAQTPVTSKRKQATWLDWLMKPLHLAVLGGLLIILLGLLAYALYVRRVNREIEEGGSAESQQDEPALDAEQTVSTAAAAEAASADESATESTPADASEDWQETSVDDDYAEVTDVDLDEYLREREGEQVESDANDADPMSKEVDALLAMDFPGPESEAEPEPEVSEPAEDIAEFRVTASEPSAEDAVDSEDQTRGELDAALDSFGGLRLDDDAKDTTGADVEETADEAHKTQPAEEHEDYLSIESLMEEAETEASEEHDDPYDKEKLGDALGGDENDSNEIDLSTEAMLDESKSPAAKLDLAQVYIDMGELDDARDLLESIKDCGDEEAEQDAAELLKKLAEQGGR</sequence>
<proteinExistence type="predicted"/>
<feature type="compositionally biased region" description="Acidic residues" evidence="1">
    <location>
        <begin position="524"/>
        <end position="538"/>
    </location>
</feature>
<gene>
    <name evidence="4" type="ORF">CWE21_07645</name>
</gene>
<evidence type="ECO:0000313" key="5">
    <source>
        <dbReference type="Proteomes" id="UP000286678"/>
    </source>
</evidence>
<protein>
    <recommendedName>
        <fullName evidence="6">Pilus assembly protein FimV</fullName>
    </recommendedName>
</protein>
<feature type="compositionally biased region" description="Basic and acidic residues" evidence="1">
    <location>
        <begin position="504"/>
        <end position="513"/>
    </location>
</feature>
<feature type="compositionally biased region" description="Basic and acidic residues" evidence="1">
    <location>
        <begin position="486"/>
        <end position="495"/>
    </location>
</feature>
<feature type="region of interest" description="Disordered" evidence="1">
    <location>
        <begin position="332"/>
        <end position="389"/>
    </location>
</feature>
<dbReference type="Gene3D" id="1.20.58.2200">
    <property type="match status" value="1"/>
</dbReference>
<name>A0A432XG05_9GAMM</name>
<dbReference type="InterPro" id="IPR038440">
    <property type="entry name" value="FimV_C_sf"/>
</dbReference>
<dbReference type="AlphaFoldDB" id="A0A432XG05"/>
<keyword evidence="5" id="KW-1185">Reference proteome</keyword>
<feature type="chain" id="PRO_5019537645" description="Pilus assembly protein FimV" evidence="3">
    <location>
        <begin position="23"/>
        <end position="624"/>
    </location>
</feature>
<evidence type="ECO:0000313" key="4">
    <source>
        <dbReference type="EMBL" id="RUO47709.1"/>
    </source>
</evidence>
<evidence type="ECO:0000256" key="2">
    <source>
        <dbReference type="SAM" id="Phobius"/>
    </source>
</evidence>
<accession>A0A432XG05</accession>
<evidence type="ECO:0000256" key="3">
    <source>
        <dbReference type="SAM" id="SignalP"/>
    </source>
</evidence>
<comment type="caution">
    <text evidence="4">The sequence shown here is derived from an EMBL/GenBank/DDBJ whole genome shotgun (WGS) entry which is preliminary data.</text>
</comment>
<dbReference type="RefSeq" id="WP_126833856.1">
    <property type="nucleotide sequence ID" value="NZ_PIPT01000005.1"/>
</dbReference>
<evidence type="ECO:0000256" key="1">
    <source>
        <dbReference type="SAM" id="MobiDB-lite"/>
    </source>
</evidence>
<feature type="compositionally biased region" description="Acidic residues" evidence="1">
    <location>
        <begin position="434"/>
        <end position="449"/>
    </location>
</feature>
<feature type="compositionally biased region" description="Low complexity" evidence="1">
    <location>
        <begin position="347"/>
        <end position="372"/>
    </location>
</feature>
<dbReference type="NCBIfam" id="TIGR03504">
    <property type="entry name" value="FimV_Cterm"/>
    <property type="match status" value="1"/>
</dbReference>
<dbReference type="OrthoDB" id="5298707at2"/>
<organism evidence="4 5">
    <name type="scientific">Pseudidiomarina aquimaris</name>
    <dbReference type="NCBI Taxonomy" id="641841"/>
    <lineage>
        <taxon>Bacteria</taxon>
        <taxon>Pseudomonadati</taxon>
        <taxon>Pseudomonadota</taxon>
        <taxon>Gammaproteobacteria</taxon>
        <taxon>Alteromonadales</taxon>
        <taxon>Idiomarinaceae</taxon>
        <taxon>Pseudidiomarina</taxon>
    </lineage>
</organism>
<dbReference type="Pfam" id="PF14559">
    <property type="entry name" value="TPR_19"/>
    <property type="match status" value="1"/>
</dbReference>
<feature type="region of interest" description="Disordered" evidence="1">
    <location>
        <begin position="208"/>
        <end position="287"/>
    </location>
</feature>
<dbReference type="InterPro" id="IPR020011">
    <property type="entry name" value="FimV_C"/>
</dbReference>
<evidence type="ECO:0008006" key="6">
    <source>
        <dbReference type="Google" id="ProtNLM"/>
    </source>
</evidence>
<reference evidence="5" key="1">
    <citation type="journal article" date="2018" name="Front. Microbiol.">
        <title>Genome-Based Analysis Reveals the Taxonomy and Diversity of the Family Idiomarinaceae.</title>
        <authorList>
            <person name="Liu Y."/>
            <person name="Lai Q."/>
            <person name="Shao Z."/>
        </authorList>
    </citation>
    <scope>NUCLEOTIDE SEQUENCE [LARGE SCALE GENOMIC DNA]</scope>
    <source>
        <strain evidence="5">SW15</strain>
    </source>
</reference>
<feature type="transmembrane region" description="Helical" evidence="2">
    <location>
        <begin position="301"/>
        <end position="322"/>
    </location>
</feature>
<feature type="compositionally biased region" description="Low complexity" evidence="1">
    <location>
        <begin position="227"/>
        <end position="268"/>
    </location>
</feature>